<dbReference type="EMBL" id="JDRY01000174">
    <property type="protein sequence ID" value="KGM93066.1"/>
    <property type="molecule type" value="Genomic_DNA"/>
</dbReference>
<accession>A0A0A0HYC3</accession>
<dbReference type="RefSeq" id="WP_039258810.1">
    <property type="nucleotide sequence ID" value="NZ_JDRY01000174.1"/>
</dbReference>
<organism evidence="2 3">
    <name type="scientific">Clostridium botulinum C/D str. DC5</name>
    <dbReference type="NCBI Taxonomy" id="1443128"/>
    <lineage>
        <taxon>Bacteria</taxon>
        <taxon>Bacillati</taxon>
        <taxon>Bacillota</taxon>
        <taxon>Clostridia</taxon>
        <taxon>Eubacteriales</taxon>
        <taxon>Clostridiaceae</taxon>
        <taxon>Clostridium</taxon>
    </lineage>
</organism>
<evidence type="ECO:0000313" key="3">
    <source>
        <dbReference type="Proteomes" id="UP000030014"/>
    </source>
</evidence>
<feature type="transmembrane region" description="Helical" evidence="1">
    <location>
        <begin position="12"/>
        <end position="29"/>
    </location>
</feature>
<evidence type="ECO:0000256" key="1">
    <source>
        <dbReference type="SAM" id="Phobius"/>
    </source>
</evidence>
<protein>
    <submittedName>
        <fullName evidence="2">Uncharacterized protein</fullName>
    </submittedName>
</protein>
<gene>
    <name evidence="2" type="ORF">Z955_16185</name>
</gene>
<name>A0A0A0HYC3_CLOBO</name>
<dbReference type="Proteomes" id="UP000030014">
    <property type="component" value="Unassembled WGS sequence"/>
</dbReference>
<evidence type="ECO:0000313" key="2">
    <source>
        <dbReference type="EMBL" id="KGM93066.1"/>
    </source>
</evidence>
<keyword evidence="1" id="KW-1133">Transmembrane helix</keyword>
<feature type="transmembrane region" description="Helical" evidence="1">
    <location>
        <begin position="65"/>
        <end position="91"/>
    </location>
</feature>
<keyword evidence="1" id="KW-0472">Membrane</keyword>
<reference evidence="2 3" key="1">
    <citation type="submission" date="2014-01" db="EMBL/GenBank/DDBJ databases">
        <title>Plasmidome dynamics in the species complex Clostridium novyi sensu lato converts strains of independent lineages into distinctly different pathogens.</title>
        <authorList>
            <person name="Skarin H."/>
            <person name="Segerman B."/>
        </authorList>
    </citation>
    <scope>NUCLEOTIDE SEQUENCE [LARGE SCALE GENOMIC DNA]</scope>
    <source>
        <strain evidence="2 3">DC5</strain>
    </source>
</reference>
<proteinExistence type="predicted"/>
<comment type="caution">
    <text evidence="2">The sequence shown here is derived from an EMBL/GenBank/DDBJ whole genome shotgun (WGS) entry which is preliminary data.</text>
</comment>
<dbReference type="AlphaFoldDB" id="A0A0A0HYC3"/>
<keyword evidence="1" id="KW-0812">Transmembrane</keyword>
<sequence>MFKISNDTFFKICKIVSISCILISIVGWIPTFCSILTPLWMLSVLVSPIGFIFSLITLIKYNWKLGILLALLNVIMFFSFFIVMHIGYTFFYPHN</sequence>
<feature type="transmembrane region" description="Helical" evidence="1">
    <location>
        <begin position="35"/>
        <end position="58"/>
    </location>
</feature>